<comment type="caution">
    <text evidence="1">The sequence shown here is derived from an EMBL/GenBank/DDBJ whole genome shotgun (WGS) entry which is preliminary data.</text>
</comment>
<protein>
    <recommendedName>
        <fullName evidence="3">F-box domain-containing protein</fullName>
    </recommendedName>
</protein>
<proteinExistence type="predicted"/>
<evidence type="ECO:0008006" key="3">
    <source>
        <dbReference type="Google" id="ProtNLM"/>
    </source>
</evidence>
<accession>A0ABR3FVE8</accession>
<sequence length="440" mass="49178">MSDQLRGPRLPPELIEMIVEHSRHDVNNLREFSRVSTGLRSVAVKHLFDRVTLSTVHSYHQWSQFVANFPDVAEHYLKILIIESGQEYPILPGAGHQFLGDATAYTPQRILDQPPEALPLRDLPISTVDTLVWTSTTTVNEHRFPTVDHIVASLQTLKNLHIIRGRFAGIEQFQLFLRRCGCIKFLELHQIALDDERINGSQPAPVHDLAALEDLRISSTNPVDWVVHHVLLRSPPVHFKALSLESSFCLSHDAFQELLQSVSPSLGQLSVVVDSIAQEGLERMGLHSLPPLPLMTCLHVAMPLVTVSTQARVIELLQWSATFIDIFAQADGLSKVTFVLNVGSMERLHQVIGNLNGEWSSLLNKIPLSFLNVLTIAIHLIVDRRPTETEVETVEPLLKGSGLTVRILVYWDVAPENPGRYGIYLPDGLSPIVAFALRTN</sequence>
<gene>
    <name evidence="1" type="ORF">V5O48_002533</name>
</gene>
<dbReference type="EMBL" id="JBAHYK010000058">
    <property type="protein sequence ID" value="KAL0579491.1"/>
    <property type="molecule type" value="Genomic_DNA"/>
</dbReference>
<organism evidence="1 2">
    <name type="scientific">Marasmius crinis-equi</name>
    <dbReference type="NCBI Taxonomy" id="585013"/>
    <lineage>
        <taxon>Eukaryota</taxon>
        <taxon>Fungi</taxon>
        <taxon>Dikarya</taxon>
        <taxon>Basidiomycota</taxon>
        <taxon>Agaricomycotina</taxon>
        <taxon>Agaricomycetes</taxon>
        <taxon>Agaricomycetidae</taxon>
        <taxon>Agaricales</taxon>
        <taxon>Marasmiineae</taxon>
        <taxon>Marasmiaceae</taxon>
        <taxon>Marasmius</taxon>
    </lineage>
</organism>
<reference evidence="1 2" key="1">
    <citation type="submission" date="2024-02" db="EMBL/GenBank/DDBJ databases">
        <title>A draft genome for the cacao thread blight pathogen Marasmius crinis-equi.</title>
        <authorList>
            <person name="Cohen S.P."/>
            <person name="Baruah I.K."/>
            <person name="Amoako-Attah I."/>
            <person name="Bukari Y."/>
            <person name="Meinhardt L.W."/>
            <person name="Bailey B.A."/>
        </authorList>
    </citation>
    <scope>NUCLEOTIDE SEQUENCE [LARGE SCALE GENOMIC DNA]</scope>
    <source>
        <strain evidence="1 2">GH-76</strain>
    </source>
</reference>
<keyword evidence="2" id="KW-1185">Reference proteome</keyword>
<name>A0ABR3FVE8_9AGAR</name>
<evidence type="ECO:0000313" key="2">
    <source>
        <dbReference type="Proteomes" id="UP001465976"/>
    </source>
</evidence>
<dbReference type="Proteomes" id="UP001465976">
    <property type="component" value="Unassembled WGS sequence"/>
</dbReference>
<evidence type="ECO:0000313" key="1">
    <source>
        <dbReference type="EMBL" id="KAL0579491.1"/>
    </source>
</evidence>